<dbReference type="Gene3D" id="1.20.120.1610">
    <property type="match status" value="1"/>
</dbReference>
<proteinExistence type="predicted"/>
<comment type="caution">
    <text evidence="1">The sequence shown here is derived from an EMBL/GenBank/DDBJ whole genome shotgun (WGS) entry which is preliminary data.</text>
</comment>
<sequence>MKSFLFDEKLIYIKSWVKAMTAETIRKGSQFEEGEWNALMDVARTLRFFVIESRYGHVDRLANAFNKFIAQTALQEALREARSAADAGEKVHIPSEDVVKKVVDLFYRDLSSARILAALALAYPEKVGGEK</sequence>
<accession>A0A7C5Y500</accession>
<evidence type="ECO:0000313" key="1">
    <source>
        <dbReference type="EMBL" id="HHR40357.1"/>
    </source>
</evidence>
<dbReference type="EMBL" id="DRXS01000047">
    <property type="protein sequence ID" value="HHR40357.1"/>
    <property type="molecule type" value="Genomic_DNA"/>
</dbReference>
<protein>
    <submittedName>
        <fullName evidence="1">Uncharacterized protein</fullName>
    </submittedName>
</protein>
<reference evidence="1" key="1">
    <citation type="journal article" date="2020" name="mSystems">
        <title>Genome- and Community-Level Interaction Insights into Carbon Utilization and Element Cycling Functions of Hydrothermarchaeota in Hydrothermal Sediment.</title>
        <authorList>
            <person name="Zhou Z."/>
            <person name="Liu Y."/>
            <person name="Xu W."/>
            <person name="Pan J."/>
            <person name="Luo Z.H."/>
            <person name="Li M."/>
        </authorList>
    </citation>
    <scope>NUCLEOTIDE SEQUENCE [LARGE SCALE GENOMIC DNA]</scope>
    <source>
        <strain evidence="1">SpSt-1084</strain>
    </source>
</reference>
<gene>
    <name evidence="1" type="ORF">ENM42_00850</name>
</gene>
<name>A0A7C5Y500_CALS0</name>
<organism evidence="1">
    <name type="scientific">Caldiarchaeum subterraneum</name>
    <dbReference type="NCBI Taxonomy" id="311458"/>
    <lineage>
        <taxon>Archaea</taxon>
        <taxon>Nitrososphaerota</taxon>
        <taxon>Candidatus Caldarchaeales</taxon>
        <taxon>Candidatus Caldarchaeaceae</taxon>
        <taxon>Candidatus Caldarchaeum</taxon>
    </lineage>
</organism>
<dbReference type="AlphaFoldDB" id="A0A7C5Y500"/>